<feature type="transmembrane region" description="Helical" evidence="8">
    <location>
        <begin position="212"/>
        <end position="231"/>
    </location>
</feature>
<feature type="transmembrane region" description="Helical" evidence="8">
    <location>
        <begin position="12"/>
        <end position="33"/>
    </location>
</feature>
<dbReference type="EMBL" id="RFFH01000003">
    <property type="protein sequence ID" value="RMI33318.1"/>
    <property type="molecule type" value="Genomic_DNA"/>
</dbReference>
<evidence type="ECO:0000313" key="9">
    <source>
        <dbReference type="EMBL" id="RMI33318.1"/>
    </source>
</evidence>
<dbReference type="InterPro" id="IPR002549">
    <property type="entry name" value="AI-2E-like"/>
</dbReference>
<reference evidence="9 10" key="1">
    <citation type="submission" date="2018-10" db="EMBL/GenBank/DDBJ databases">
        <title>Isolation from cow dung.</title>
        <authorList>
            <person name="Ling L."/>
        </authorList>
    </citation>
    <scope>NUCLEOTIDE SEQUENCE [LARGE SCALE GENOMIC DNA]</scope>
    <source>
        <strain evidence="9 10">NEAU-LL90</strain>
    </source>
</reference>
<dbReference type="AlphaFoldDB" id="A0A3M2LF67"/>
<feature type="transmembrane region" description="Helical" evidence="8">
    <location>
        <begin position="237"/>
        <end position="262"/>
    </location>
</feature>
<dbReference type="PANTHER" id="PTHR21716:SF53">
    <property type="entry name" value="PERMEASE PERM-RELATED"/>
    <property type="match status" value="1"/>
</dbReference>
<gene>
    <name evidence="9" type="ORF">EBN03_09090</name>
</gene>
<dbReference type="PANTHER" id="PTHR21716">
    <property type="entry name" value="TRANSMEMBRANE PROTEIN"/>
    <property type="match status" value="1"/>
</dbReference>
<dbReference type="Proteomes" id="UP000279275">
    <property type="component" value="Unassembled WGS sequence"/>
</dbReference>
<evidence type="ECO:0000256" key="8">
    <source>
        <dbReference type="SAM" id="Phobius"/>
    </source>
</evidence>
<name>A0A3M2LF67_9NOCA</name>
<protein>
    <submittedName>
        <fullName evidence="9">AI-2E family transporter</fullName>
    </submittedName>
</protein>
<feature type="transmembrane region" description="Helical" evidence="8">
    <location>
        <begin position="153"/>
        <end position="172"/>
    </location>
</feature>
<evidence type="ECO:0000256" key="1">
    <source>
        <dbReference type="ARBA" id="ARBA00004651"/>
    </source>
</evidence>
<dbReference type="Pfam" id="PF01594">
    <property type="entry name" value="AI-2E_transport"/>
    <property type="match status" value="1"/>
</dbReference>
<comment type="caution">
    <text evidence="9">The sequence shown here is derived from an EMBL/GenBank/DDBJ whole genome shotgun (WGS) entry which is preliminary data.</text>
</comment>
<feature type="transmembrane region" description="Helical" evidence="8">
    <location>
        <begin position="269"/>
        <end position="285"/>
    </location>
</feature>
<feature type="transmembrane region" description="Helical" evidence="8">
    <location>
        <begin position="69"/>
        <end position="90"/>
    </location>
</feature>
<keyword evidence="5 8" id="KW-0812">Transmembrane</keyword>
<feature type="transmembrane region" description="Helical" evidence="8">
    <location>
        <begin position="305"/>
        <end position="336"/>
    </location>
</feature>
<comment type="subcellular location">
    <subcellularLocation>
        <location evidence="1">Cell membrane</location>
        <topology evidence="1">Multi-pass membrane protein</topology>
    </subcellularLocation>
</comment>
<keyword evidence="4" id="KW-1003">Cell membrane</keyword>
<accession>A0A3M2LF67</accession>
<dbReference type="OrthoDB" id="4016357at2"/>
<feature type="transmembrane region" description="Helical" evidence="8">
    <location>
        <begin position="39"/>
        <end position="57"/>
    </location>
</feature>
<evidence type="ECO:0000256" key="5">
    <source>
        <dbReference type="ARBA" id="ARBA00022692"/>
    </source>
</evidence>
<evidence type="ECO:0000256" key="3">
    <source>
        <dbReference type="ARBA" id="ARBA00022448"/>
    </source>
</evidence>
<evidence type="ECO:0000256" key="4">
    <source>
        <dbReference type="ARBA" id="ARBA00022475"/>
    </source>
</evidence>
<dbReference type="RefSeq" id="WP_122187514.1">
    <property type="nucleotide sequence ID" value="NZ_RFFH01000003.1"/>
</dbReference>
<evidence type="ECO:0000313" key="10">
    <source>
        <dbReference type="Proteomes" id="UP000279275"/>
    </source>
</evidence>
<evidence type="ECO:0000256" key="7">
    <source>
        <dbReference type="ARBA" id="ARBA00023136"/>
    </source>
</evidence>
<keyword evidence="3" id="KW-0813">Transport</keyword>
<dbReference type="GO" id="GO:0055085">
    <property type="term" value="P:transmembrane transport"/>
    <property type="evidence" value="ECO:0007669"/>
    <property type="project" value="TreeGrafter"/>
</dbReference>
<keyword evidence="7 8" id="KW-0472">Membrane</keyword>
<dbReference type="GO" id="GO:0005886">
    <property type="term" value="C:plasma membrane"/>
    <property type="evidence" value="ECO:0007669"/>
    <property type="project" value="UniProtKB-SubCell"/>
</dbReference>
<keyword evidence="6 8" id="KW-1133">Transmembrane helix</keyword>
<comment type="similarity">
    <text evidence="2">Belongs to the autoinducer-2 exporter (AI-2E) (TC 2.A.86) family.</text>
</comment>
<organism evidence="9 10">
    <name type="scientific">Nocardia stercoris</name>
    <dbReference type="NCBI Taxonomy" id="2483361"/>
    <lineage>
        <taxon>Bacteria</taxon>
        <taxon>Bacillati</taxon>
        <taxon>Actinomycetota</taxon>
        <taxon>Actinomycetes</taxon>
        <taxon>Mycobacteriales</taxon>
        <taxon>Nocardiaceae</taxon>
        <taxon>Nocardia</taxon>
    </lineage>
</organism>
<keyword evidence="10" id="KW-1185">Reference proteome</keyword>
<sequence>MTPPSPTPPGTVFRQAAAATLGVLAVAVGAYGVYKLRGVLVLVLVALFLAVGVDPTVRWLTARGLPRWTAVTTVVLVGLALVGGFFWLVVPPLVDQGGNLLGDLPGYLQRLSDKSSAVRQVTDRYHLTQRLTDLAGRIPAALGSGAIGYFEQFVGFLASTVTVLALTIYFMADLPRLRRGLAQLSPPRYRDRVVDVVDVVVEKVGGYMMGNIAVSFIAGGATWVCLELLHVPFALPLAVTVGLADLIPLVGATLGAIVCVVVTVATTGIWAAIVVVAFFLGYQAVENYILVPRVLHNAVDLSSMTVLLCALAGGTLLGLVGALMAIPFAAAVKVVFSPRISAMLDASESEAPDTADPGA</sequence>
<evidence type="ECO:0000256" key="6">
    <source>
        <dbReference type="ARBA" id="ARBA00022989"/>
    </source>
</evidence>
<proteinExistence type="inferred from homology"/>
<evidence type="ECO:0000256" key="2">
    <source>
        <dbReference type="ARBA" id="ARBA00009773"/>
    </source>
</evidence>